<evidence type="ECO:0000313" key="2">
    <source>
        <dbReference type="EMBL" id="SEE20331.1"/>
    </source>
</evidence>
<dbReference type="AlphaFoldDB" id="A0A1H5GXZ0"/>
<accession>A0A1H5GXZ0</accession>
<organism evidence="2 3">
    <name type="scientific">Jiangella alba</name>
    <dbReference type="NCBI Taxonomy" id="561176"/>
    <lineage>
        <taxon>Bacteria</taxon>
        <taxon>Bacillati</taxon>
        <taxon>Actinomycetota</taxon>
        <taxon>Actinomycetes</taxon>
        <taxon>Jiangellales</taxon>
        <taxon>Jiangellaceae</taxon>
        <taxon>Jiangella</taxon>
    </lineage>
</organism>
<feature type="compositionally biased region" description="Low complexity" evidence="1">
    <location>
        <begin position="32"/>
        <end position="51"/>
    </location>
</feature>
<name>A0A1H5GXZ0_9ACTN</name>
<sequence>MSITTRWTGALAAAVAVLLTGCSGDDDGSGDAGSPAPDDPAASSDAAPPSGLFGAPEAPLPVGVPIAFERWHVTIDPAEQRDGPADPARPDLGGPDDGSTFLVAEFAVVSTYQQGQAMNVFGGLEFTVQGASGERHAEPCVADNPMNTTAWLAAPAQQVANVCVEVPLDDLDGAVWRIGQRGAGEDAYVALS</sequence>
<keyword evidence="3" id="KW-1185">Reference proteome</keyword>
<dbReference type="EMBL" id="FNUC01000003">
    <property type="protein sequence ID" value="SEE20331.1"/>
    <property type="molecule type" value="Genomic_DNA"/>
</dbReference>
<protein>
    <recommendedName>
        <fullName evidence="4">Lipoprotein</fullName>
    </recommendedName>
</protein>
<dbReference type="RefSeq" id="WP_069110497.1">
    <property type="nucleotide sequence ID" value="NZ_FNUC01000003.1"/>
</dbReference>
<dbReference type="PROSITE" id="PS51257">
    <property type="entry name" value="PROKAR_LIPOPROTEIN"/>
    <property type="match status" value="1"/>
</dbReference>
<evidence type="ECO:0008006" key="4">
    <source>
        <dbReference type="Google" id="ProtNLM"/>
    </source>
</evidence>
<dbReference type="Proteomes" id="UP000181980">
    <property type="component" value="Unassembled WGS sequence"/>
</dbReference>
<dbReference type="OrthoDB" id="4424518at2"/>
<gene>
    <name evidence="2" type="ORF">SAMN04488561_0688</name>
</gene>
<feature type="region of interest" description="Disordered" evidence="1">
    <location>
        <begin position="25"/>
        <end position="58"/>
    </location>
</feature>
<reference evidence="3" key="1">
    <citation type="submission" date="2016-10" db="EMBL/GenBank/DDBJ databases">
        <authorList>
            <person name="Varghese N."/>
            <person name="Submissions S."/>
        </authorList>
    </citation>
    <scope>NUCLEOTIDE SEQUENCE [LARGE SCALE GENOMIC DNA]</scope>
    <source>
        <strain evidence="3">DSM 45237</strain>
    </source>
</reference>
<proteinExistence type="predicted"/>
<evidence type="ECO:0000256" key="1">
    <source>
        <dbReference type="SAM" id="MobiDB-lite"/>
    </source>
</evidence>
<dbReference type="STRING" id="561176.SAMN04488561_0688"/>
<evidence type="ECO:0000313" key="3">
    <source>
        <dbReference type="Proteomes" id="UP000181980"/>
    </source>
</evidence>